<dbReference type="EMBL" id="JASUXU010000392">
    <property type="protein sequence ID" value="KAK0301548.1"/>
    <property type="molecule type" value="Genomic_DNA"/>
</dbReference>
<dbReference type="EMBL" id="JAUJLE010000834">
    <property type="protein sequence ID" value="KAK0950447.1"/>
    <property type="molecule type" value="Genomic_DNA"/>
</dbReference>
<feature type="domain" description="MADS-box" evidence="7">
    <location>
        <begin position="13"/>
        <end position="39"/>
    </location>
</feature>
<comment type="subcellular location">
    <subcellularLocation>
        <location evidence="1">Nucleus</location>
    </subcellularLocation>
</comment>
<dbReference type="PROSITE" id="PS50066">
    <property type="entry name" value="MADS_BOX_2"/>
    <property type="match status" value="1"/>
</dbReference>
<keyword evidence="10" id="KW-1185">Reference proteome</keyword>
<name>A0AAN6GZI4_9PEZI</name>
<dbReference type="Gene3D" id="3.40.1810.10">
    <property type="entry name" value="Transcription factor, MADS-box"/>
    <property type="match status" value="1"/>
</dbReference>
<feature type="region of interest" description="Disordered" evidence="6">
    <location>
        <begin position="49"/>
        <end position="91"/>
    </location>
</feature>
<evidence type="ECO:0000256" key="2">
    <source>
        <dbReference type="ARBA" id="ARBA00023015"/>
    </source>
</evidence>
<evidence type="ECO:0000259" key="7">
    <source>
        <dbReference type="PROSITE" id="PS50066"/>
    </source>
</evidence>
<dbReference type="Pfam" id="PF00319">
    <property type="entry name" value="SRF-TF"/>
    <property type="match status" value="1"/>
</dbReference>
<dbReference type="SUPFAM" id="SSF55455">
    <property type="entry name" value="SRF-like"/>
    <property type="match status" value="1"/>
</dbReference>
<protein>
    <recommendedName>
        <fullName evidence="7">MADS-box domain-containing protein</fullName>
    </recommendedName>
</protein>
<dbReference type="Proteomes" id="UP001168146">
    <property type="component" value="Unassembled WGS sequence"/>
</dbReference>
<evidence type="ECO:0000313" key="9">
    <source>
        <dbReference type="EMBL" id="KAK0950447.1"/>
    </source>
</evidence>
<evidence type="ECO:0000256" key="4">
    <source>
        <dbReference type="ARBA" id="ARBA00023163"/>
    </source>
</evidence>
<reference evidence="9" key="2">
    <citation type="submission" date="2023-06" db="EMBL/GenBank/DDBJ databases">
        <title>Black Yeasts Isolated from many extreme environments.</title>
        <authorList>
            <person name="Coleine C."/>
            <person name="Stajich J.E."/>
            <person name="Selbmann L."/>
        </authorList>
    </citation>
    <scope>NUCLEOTIDE SEQUENCE</scope>
    <source>
        <strain evidence="9">CCFEE 5200</strain>
    </source>
</reference>
<evidence type="ECO:0000256" key="5">
    <source>
        <dbReference type="ARBA" id="ARBA00023242"/>
    </source>
</evidence>
<evidence type="ECO:0000256" key="6">
    <source>
        <dbReference type="SAM" id="MobiDB-lite"/>
    </source>
</evidence>
<dbReference type="GO" id="GO:0003677">
    <property type="term" value="F:DNA binding"/>
    <property type="evidence" value="ECO:0007669"/>
    <property type="project" value="UniProtKB-KW"/>
</dbReference>
<evidence type="ECO:0000313" key="10">
    <source>
        <dbReference type="Proteomes" id="UP001175353"/>
    </source>
</evidence>
<dbReference type="GO" id="GO:0046983">
    <property type="term" value="F:protein dimerization activity"/>
    <property type="evidence" value="ECO:0007669"/>
    <property type="project" value="InterPro"/>
</dbReference>
<keyword evidence="4" id="KW-0804">Transcription</keyword>
<evidence type="ECO:0000256" key="1">
    <source>
        <dbReference type="ARBA" id="ARBA00004123"/>
    </source>
</evidence>
<dbReference type="InterPro" id="IPR036879">
    <property type="entry name" value="TF_MADSbox_sf"/>
</dbReference>
<keyword evidence="3" id="KW-0238">DNA-binding</keyword>
<reference evidence="8" key="1">
    <citation type="submission" date="2021-12" db="EMBL/GenBank/DDBJ databases">
        <title>Black yeast isolated from Biological Soil Crust.</title>
        <authorList>
            <person name="Kurbessoian T."/>
        </authorList>
    </citation>
    <scope>NUCLEOTIDE SEQUENCE</scope>
    <source>
        <strain evidence="8">CCFEE 5208</strain>
    </source>
</reference>
<organism evidence="9 10">
    <name type="scientific">Friedmanniomyces endolithicus</name>
    <dbReference type="NCBI Taxonomy" id="329885"/>
    <lineage>
        <taxon>Eukaryota</taxon>
        <taxon>Fungi</taxon>
        <taxon>Dikarya</taxon>
        <taxon>Ascomycota</taxon>
        <taxon>Pezizomycotina</taxon>
        <taxon>Dothideomycetes</taxon>
        <taxon>Dothideomycetidae</taxon>
        <taxon>Mycosphaerellales</taxon>
        <taxon>Teratosphaeriaceae</taxon>
        <taxon>Friedmanniomyces</taxon>
    </lineage>
</organism>
<keyword evidence="5" id="KW-0539">Nucleus</keyword>
<keyword evidence="2" id="KW-0805">Transcription regulation</keyword>
<dbReference type="AlphaFoldDB" id="A0AAN6GZI4"/>
<gene>
    <name evidence="8" type="ORF">LTR82_018259</name>
    <name evidence="9" type="ORF">LTR91_025663</name>
</gene>
<comment type="caution">
    <text evidence="9">The sequence shown here is derived from an EMBL/GenBank/DDBJ whole genome shotgun (WGS) entry which is preliminary data.</text>
</comment>
<evidence type="ECO:0000313" key="8">
    <source>
        <dbReference type="EMBL" id="KAK0301548.1"/>
    </source>
</evidence>
<dbReference type="InterPro" id="IPR002100">
    <property type="entry name" value="TF_MADSbox"/>
</dbReference>
<evidence type="ECO:0000256" key="3">
    <source>
        <dbReference type="ARBA" id="ARBA00023125"/>
    </source>
</evidence>
<proteinExistence type="predicted"/>
<sequence>MARPSTSLAKDIFRKRKRTIMKKALELSKLCHASVYVVVKYHGQYHVDTSEKSRQWPPNATDIETSYPPANEYSEGNVSTGATLPSDVAGG</sequence>
<accession>A0AAN6GZI4</accession>
<feature type="compositionally biased region" description="Polar residues" evidence="6">
    <location>
        <begin position="74"/>
        <end position="83"/>
    </location>
</feature>
<dbReference type="Proteomes" id="UP001175353">
    <property type="component" value="Unassembled WGS sequence"/>
</dbReference>
<dbReference type="GO" id="GO:0005634">
    <property type="term" value="C:nucleus"/>
    <property type="evidence" value="ECO:0007669"/>
    <property type="project" value="UniProtKB-SubCell"/>
</dbReference>
<dbReference type="GO" id="GO:0045944">
    <property type="term" value="P:positive regulation of transcription by RNA polymerase II"/>
    <property type="evidence" value="ECO:0007669"/>
    <property type="project" value="UniProtKB-ARBA"/>
</dbReference>